<sequence length="138" mass="15440">MGASLFPKNQWPMIQQKGKKMQMHPILAISFSCPSTYSLNKNADVQEFKPLYIFKQVVVAYGVETLKVIDLLEFLGKIWQEFTQLESLYGGTMGTLTAASSRSAILGEVILNLADQLTKEDCGPLFLPLKKCNYGEKD</sequence>
<dbReference type="AlphaFoldDB" id="A0AAQ3L3F6"/>
<dbReference type="EMBL" id="CP136898">
    <property type="protein sequence ID" value="WOL20157.1"/>
    <property type="molecule type" value="Genomic_DNA"/>
</dbReference>
<name>A0AAQ3L3F6_9LILI</name>
<proteinExistence type="predicted"/>
<gene>
    <name evidence="1" type="ORF">Cni_G28959</name>
</gene>
<dbReference type="Proteomes" id="UP001327560">
    <property type="component" value="Chromosome 9"/>
</dbReference>
<accession>A0AAQ3L3F6</accession>
<reference evidence="1 2" key="1">
    <citation type="submission" date="2023-10" db="EMBL/GenBank/DDBJ databases">
        <title>Chromosome-scale genome assembly provides insights into flower coloration mechanisms of Canna indica.</title>
        <authorList>
            <person name="Li C."/>
        </authorList>
    </citation>
    <scope>NUCLEOTIDE SEQUENCE [LARGE SCALE GENOMIC DNA]</scope>
    <source>
        <tissue evidence="1">Flower</tissue>
    </source>
</reference>
<protein>
    <submittedName>
        <fullName evidence="1">Uncharacterized protein</fullName>
    </submittedName>
</protein>
<evidence type="ECO:0000313" key="1">
    <source>
        <dbReference type="EMBL" id="WOL20157.1"/>
    </source>
</evidence>
<keyword evidence="2" id="KW-1185">Reference proteome</keyword>
<organism evidence="1 2">
    <name type="scientific">Canna indica</name>
    <name type="common">Indian-shot</name>
    <dbReference type="NCBI Taxonomy" id="4628"/>
    <lineage>
        <taxon>Eukaryota</taxon>
        <taxon>Viridiplantae</taxon>
        <taxon>Streptophyta</taxon>
        <taxon>Embryophyta</taxon>
        <taxon>Tracheophyta</taxon>
        <taxon>Spermatophyta</taxon>
        <taxon>Magnoliopsida</taxon>
        <taxon>Liliopsida</taxon>
        <taxon>Zingiberales</taxon>
        <taxon>Cannaceae</taxon>
        <taxon>Canna</taxon>
    </lineage>
</organism>
<evidence type="ECO:0000313" key="2">
    <source>
        <dbReference type="Proteomes" id="UP001327560"/>
    </source>
</evidence>